<dbReference type="Pfam" id="PF20058">
    <property type="entry name" value="DUF6457"/>
    <property type="match status" value="1"/>
</dbReference>
<sequence length="89" mass="9128">MSTLDDWIADAEKALDLTPGSLPKDLRDDLLGLTRDVAHGVARVAAPLTCYLAGLAVARGDDPAQVTATLRGLVPAEQAESGSAEAGQS</sequence>
<feature type="domain" description="DUF6457" evidence="1">
    <location>
        <begin position="2"/>
        <end position="78"/>
    </location>
</feature>
<gene>
    <name evidence="2" type="ORF">JL107_16435</name>
</gene>
<organism evidence="2 3">
    <name type="scientific">Nakamurella flavida</name>
    <dbReference type="NCBI Taxonomy" id="363630"/>
    <lineage>
        <taxon>Bacteria</taxon>
        <taxon>Bacillati</taxon>
        <taxon>Actinomycetota</taxon>
        <taxon>Actinomycetes</taxon>
        <taxon>Nakamurellales</taxon>
        <taxon>Nakamurellaceae</taxon>
        <taxon>Nakamurella</taxon>
    </lineage>
</organism>
<dbReference type="EMBL" id="JAERWL010000014">
    <property type="protein sequence ID" value="MBM9478038.1"/>
    <property type="molecule type" value="Genomic_DNA"/>
</dbReference>
<evidence type="ECO:0000313" key="3">
    <source>
        <dbReference type="Proteomes" id="UP000663801"/>
    </source>
</evidence>
<proteinExistence type="predicted"/>
<name>A0A938YNL6_9ACTN</name>
<evidence type="ECO:0000313" key="2">
    <source>
        <dbReference type="EMBL" id="MBM9478038.1"/>
    </source>
</evidence>
<comment type="caution">
    <text evidence="2">The sequence shown here is derived from an EMBL/GenBank/DDBJ whole genome shotgun (WGS) entry which is preliminary data.</text>
</comment>
<dbReference type="Proteomes" id="UP000663801">
    <property type="component" value="Unassembled WGS sequence"/>
</dbReference>
<accession>A0A938YNL6</accession>
<reference evidence="2" key="1">
    <citation type="submission" date="2021-01" db="EMBL/GenBank/DDBJ databases">
        <title>KCTC 19127 draft genome.</title>
        <authorList>
            <person name="An D."/>
        </authorList>
    </citation>
    <scope>NUCLEOTIDE SEQUENCE</scope>
    <source>
        <strain evidence="2">KCTC 19127</strain>
    </source>
</reference>
<dbReference type="AlphaFoldDB" id="A0A938YNL6"/>
<dbReference type="RefSeq" id="WP_205258154.1">
    <property type="nucleotide sequence ID" value="NZ_BAAAPV010000002.1"/>
</dbReference>
<protein>
    <recommendedName>
        <fullName evidence="1">DUF6457 domain-containing protein</fullName>
    </recommendedName>
</protein>
<keyword evidence="3" id="KW-1185">Reference proteome</keyword>
<dbReference type="InterPro" id="IPR045598">
    <property type="entry name" value="DUF6457"/>
</dbReference>
<evidence type="ECO:0000259" key="1">
    <source>
        <dbReference type="Pfam" id="PF20058"/>
    </source>
</evidence>